<keyword evidence="3" id="KW-0732">Signal</keyword>
<dbReference type="Proteomes" id="UP000011016">
    <property type="component" value="Unassembled WGS sequence"/>
</dbReference>
<dbReference type="OrthoDB" id="4422177at2"/>
<reference evidence="4 7" key="1">
    <citation type="journal article" date="2012" name="J. Bacteriol.">
        <title>Draft Genome Sequence of Turicella otitidis ATCC 51513, Isolated from Middle Ear Fluid from a Child with Otitis Media.</title>
        <authorList>
            <person name="Brinkrolf K."/>
            <person name="Schneider J."/>
            <person name="Knecht M."/>
            <person name="Ruckert C."/>
            <person name="Tauch A."/>
        </authorList>
    </citation>
    <scope>NUCLEOTIDE SEQUENCE [LARGE SCALE GENOMIC DNA]</scope>
    <source>
        <strain evidence="4 7">ATCC 51513</strain>
    </source>
</reference>
<evidence type="ECO:0000313" key="7">
    <source>
        <dbReference type="Proteomes" id="UP000011016"/>
    </source>
</evidence>
<proteinExistence type="predicted"/>
<organism evidence="4 7">
    <name type="scientific">Corynebacterium otitidis ATCC 51513</name>
    <dbReference type="NCBI Taxonomy" id="883169"/>
    <lineage>
        <taxon>Bacteria</taxon>
        <taxon>Bacillati</taxon>
        <taxon>Actinomycetota</taxon>
        <taxon>Actinomycetes</taxon>
        <taxon>Mycobacteriales</taxon>
        <taxon>Corynebacteriaceae</taxon>
        <taxon>Corynebacterium</taxon>
    </lineage>
</organism>
<evidence type="ECO:0000313" key="5">
    <source>
        <dbReference type="EMBL" id="EJZ82732.1"/>
    </source>
</evidence>
<feature type="compositionally biased region" description="Basic and acidic residues" evidence="1">
    <location>
        <begin position="791"/>
        <end position="829"/>
    </location>
</feature>
<evidence type="ECO:0000256" key="3">
    <source>
        <dbReference type="SAM" id="SignalP"/>
    </source>
</evidence>
<dbReference type="NCBIfam" id="NF038134">
    <property type="entry name" value="choice_anch_M"/>
    <property type="match status" value="2"/>
</dbReference>
<feature type="transmembrane region" description="Helical" evidence="2">
    <location>
        <begin position="875"/>
        <end position="895"/>
    </location>
</feature>
<reference evidence="5 6" key="2">
    <citation type="submission" date="2012-08" db="EMBL/GenBank/DDBJ databases">
        <title>The Genome Sequence of Turicella otitidis ATCC 51513.</title>
        <authorList>
            <consortium name="The Broad Institute Genome Sequencing Platform"/>
            <person name="Earl A."/>
            <person name="Ward D."/>
            <person name="Feldgarden M."/>
            <person name="Gevers D."/>
            <person name="Huys G."/>
            <person name="Walker B."/>
            <person name="Young S.K."/>
            <person name="Zeng Q."/>
            <person name="Gargeya S."/>
            <person name="Fitzgerald M."/>
            <person name="Haas B."/>
            <person name="Abouelleil A."/>
            <person name="Alvarado L."/>
            <person name="Arachchi H.M."/>
            <person name="Berlin A.M."/>
            <person name="Chapman S.B."/>
            <person name="Goldberg J."/>
            <person name="Griggs A."/>
            <person name="Gujja S."/>
            <person name="Hansen M."/>
            <person name="Howarth C."/>
            <person name="Imamovic A."/>
            <person name="Larimer J."/>
            <person name="McCowen C."/>
            <person name="Montmayeur A."/>
            <person name="Murphy C."/>
            <person name="Neiman D."/>
            <person name="Pearson M."/>
            <person name="Priest M."/>
            <person name="Roberts A."/>
            <person name="Saif S."/>
            <person name="Shea T."/>
            <person name="Sisk P."/>
            <person name="Sykes S."/>
            <person name="Wortman J."/>
            <person name="Nusbaum C."/>
            <person name="Birren B."/>
        </authorList>
    </citation>
    <scope>NUCLEOTIDE SEQUENCE [LARGE SCALE GENOMIC DNA]</scope>
    <source>
        <strain evidence="5 6">ATCC 51513</strain>
    </source>
</reference>
<feature type="compositionally biased region" description="Basic and acidic residues" evidence="1">
    <location>
        <begin position="500"/>
        <end position="523"/>
    </location>
</feature>
<feature type="region of interest" description="Disordered" evidence="1">
    <location>
        <begin position="343"/>
        <end position="368"/>
    </location>
</feature>
<dbReference type="HOGENOM" id="CLU_009657_1_0_11"/>
<feature type="region of interest" description="Disordered" evidence="1">
    <location>
        <begin position="481"/>
        <end position="541"/>
    </location>
</feature>
<dbReference type="RefSeq" id="WP_004600280.1">
    <property type="nucleotide sequence ID" value="NZ_HF541865.1"/>
</dbReference>
<dbReference type="NCBIfam" id="TIGR03769">
    <property type="entry name" value="P_ac_wall_RPT"/>
    <property type="match status" value="2"/>
</dbReference>
<dbReference type="EMBL" id="AHAE01000021">
    <property type="protein sequence ID" value="EJZ82732.1"/>
    <property type="molecule type" value="Genomic_DNA"/>
</dbReference>
<comment type="caution">
    <text evidence="4">The sequence shown here is derived from an EMBL/GenBank/DDBJ whole genome shotgun (WGS) entry which is preliminary data.</text>
</comment>
<evidence type="ECO:0000313" key="6">
    <source>
        <dbReference type="Proteomes" id="UP000006078"/>
    </source>
</evidence>
<feature type="chain" id="PRO_5007674426" evidence="3">
    <location>
        <begin position="28"/>
        <end position="907"/>
    </location>
</feature>
<dbReference type="AlphaFoldDB" id="I7IWG7"/>
<dbReference type="InterPro" id="IPR022435">
    <property type="entry name" value="Surface-anchored_actinobac"/>
</dbReference>
<protein>
    <submittedName>
        <fullName evidence="5">Actinobacterial surface-anchored protein domain protein</fullName>
    </submittedName>
    <submittedName>
        <fullName evidence="4">Putative secreted protein</fullName>
    </submittedName>
</protein>
<dbReference type="Proteomes" id="UP000006078">
    <property type="component" value="Unassembled WGS sequence"/>
</dbReference>
<dbReference type="PATRIC" id="fig|883169.3.peg.367"/>
<accession>I7IWG7</accession>
<name>I7IWG7_9CORY</name>
<gene>
    <name evidence="4" type="ORF">BN46_0157</name>
    <name evidence="5" type="ORF">HMPREF9719_00390</name>
</gene>
<dbReference type="STRING" id="29321.AAV33_08450"/>
<dbReference type="eggNOG" id="COG0803">
    <property type="taxonomic scope" value="Bacteria"/>
</dbReference>
<keyword evidence="6" id="KW-1185">Reference proteome</keyword>
<feature type="region of interest" description="Disordered" evidence="1">
    <location>
        <begin position="738"/>
        <end position="865"/>
    </location>
</feature>
<keyword evidence="2" id="KW-1133">Transmembrane helix</keyword>
<evidence type="ECO:0000313" key="4">
    <source>
        <dbReference type="EMBL" id="CCI82908.1"/>
    </source>
</evidence>
<feature type="compositionally biased region" description="Pro residues" evidence="1">
    <location>
        <begin position="524"/>
        <end position="535"/>
    </location>
</feature>
<keyword evidence="2" id="KW-0812">Transmembrane</keyword>
<sequence length="907" mass="96082">MTSGRRVAVSVAVAALAAGGLATPALAGPDDGKFVATQRHVDSPKIFWQDGGFNLRSEAGRQTRPIEETVNWLSKGQPGAKASYIGKVDDDPRQSFLGKPGDLIWDAPAYWSSGESIWSGFGADTNIPADGFKDGSFTLDLVGFDGPGRVDYHTATDEDFPVTRLLSSHEPGLRSAWIKPGTHTHNRTSFSKPGRYELQFRASTRDKDGNFVASEPQTLVWQVGGTAPKEDGIGDVRAAFDKAPAEGEAKPTLTIGKHDKNGSKIPGAQHLNELRLDTGNKKDTGTAVFFIDGYYLAEVPVEGGKAVHPEFLGSQAADYQAVFIPADGAESPRFVTEPLSFTRGDDEASTQKTAGEYPTPATKDPAPEFRDEDVEVSDRGVTLEVKHQGDGEVAIEATPDDERLTFQVMGTLDGHCYQDVQFTSSEGMRSQVEHEAECREPEEIKSADLTLIPDSRANVGAITLSGQELAANKPLHLEFPEAPFVPREGGDAKPPAKPGPSDKPDPSGKPDPSTKPDPSEKPDPTPPVEPNPQPPAESGDVKVCRPTALDATPVAIDGGHVDLGPVETDAGLELAVGDETGQHAKERVDRLPEAATLVVDKKMRRPVRERELEAAPFLKDAGDEIYHLDQTQHGNQLWPGFSTEHAPGDANYAVELEPVSAPEGAKWWAYTLNPIDRSHEMLASSEGASRIERPERFHLHNSWSFSKPGTYAIKVRAVEVGNDDNATDWATVTFEVAPDGEVTPPAGENCDGEGGQPTPPGGSQEPPTGQTDPEGPTDGSGSDEVPPADPPSKDVEPGAQPEDKGDPDNPTEVGDRPAGEKGDEHKPEGEGQNPGAQPGAGSHAAPGQNAAPQPVAAGHQAEAQGGSLARTGANVATIGAIALALLALGGAAVFFGRRRKGDQSQES</sequence>
<dbReference type="EMBL" id="CAJZ01000024">
    <property type="protein sequence ID" value="CCI82908.1"/>
    <property type="molecule type" value="Genomic_DNA"/>
</dbReference>
<keyword evidence="2" id="KW-0472">Membrane</keyword>
<evidence type="ECO:0000256" key="1">
    <source>
        <dbReference type="SAM" id="MobiDB-lite"/>
    </source>
</evidence>
<evidence type="ECO:0000256" key="2">
    <source>
        <dbReference type="SAM" id="Phobius"/>
    </source>
</evidence>
<feature type="signal peptide" evidence="3">
    <location>
        <begin position="1"/>
        <end position="27"/>
    </location>
</feature>